<comment type="caution">
    <text evidence="2">The sequence shown here is derived from an EMBL/GenBank/DDBJ whole genome shotgun (WGS) entry which is preliminary data.</text>
</comment>
<feature type="transmembrane region" description="Helical" evidence="1">
    <location>
        <begin position="21"/>
        <end position="47"/>
    </location>
</feature>
<gene>
    <name evidence="2" type="ORF">TorRG33x02_307150</name>
</gene>
<sequence>MVNVRRLSGFASHSFDKLLKRVVQMIMIMMVVVMMMIMISFLIWVLLAMTISGALNGNQLSLTRNLFFIILLRLRLATRQNDAVFPSRGSVLDFNGSFSKVALTGRRR</sequence>
<evidence type="ECO:0000313" key="3">
    <source>
        <dbReference type="Proteomes" id="UP000237000"/>
    </source>
</evidence>
<dbReference type="OrthoDB" id="10425771at2759"/>
<keyword evidence="3" id="KW-1185">Reference proteome</keyword>
<name>A0A2P5BVQ5_TREOI</name>
<proteinExistence type="predicted"/>
<dbReference type="InParanoid" id="A0A2P5BVQ5"/>
<dbReference type="AlphaFoldDB" id="A0A2P5BVQ5"/>
<evidence type="ECO:0000256" key="1">
    <source>
        <dbReference type="SAM" id="Phobius"/>
    </source>
</evidence>
<protein>
    <recommendedName>
        <fullName evidence="4">Transmembrane protein</fullName>
    </recommendedName>
</protein>
<keyword evidence="1" id="KW-1133">Transmembrane helix</keyword>
<organism evidence="2 3">
    <name type="scientific">Trema orientale</name>
    <name type="common">Charcoal tree</name>
    <name type="synonym">Celtis orientalis</name>
    <dbReference type="NCBI Taxonomy" id="63057"/>
    <lineage>
        <taxon>Eukaryota</taxon>
        <taxon>Viridiplantae</taxon>
        <taxon>Streptophyta</taxon>
        <taxon>Embryophyta</taxon>
        <taxon>Tracheophyta</taxon>
        <taxon>Spermatophyta</taxon>
        <taxon>Magnoliopsida</taxon>
        <taxon>eudicotyledons</taxon>
        <taxon>Gunneridae</taxon>
        <taxon>Pentapetalae</taxon>
        <taxon>rosids</taxon>
        <taxon>fabids</taxon>
        <taxon>Rosales</taxon>
        <taxon>Cannabaceae</taxon>
        <taxon>Trema</taxon>
    </lineage>
</organism>
<dbReference type="Proteomes" id="UP000237000">
    <property type="component" value="Unassembled WGS sequence"/>
</dbReference>
<evidence type="ECO:0000313" key="2">
    <source>
        <dbReference type="EMBL" id="PON52870.1"/>
    </source>
</evidence>
<keyword evidence="1" id="KW-0812">Transmembrane</keyword>
<reference evidence="3" key="1">
    <citation type="submission" date="2016-06" db="EMBL/GenBank/DDBJ databases">
        <title>Parallel loss of symbiosis genes in relatives of nitrogen-fixing non-legume Parasponia.</title>
        <authorList>
            <person name="Van Velzen R."/>
            <person name="Holmer R."/>
            <person name="Bu F."/>
            <person name="Rutten L."/>
            <person name="Van Zeijl A."/>
            <person name="Liu W."/>
            <person name="Santuari L."/>
            <person name="Cao Q."/>
            <person name="Sharma T."/>
            <person name="Shen D."/>
            <person name="Roswanjaya Y."/>
            <person name="Wardhani T."/>
            <person name="Kalhor M.S."/>
            <person name="Jansen J."/>
            <person name="Van den Hoogen J."/>
            <person name="Gungor B."/>
            <person name="Hartog M."/>
            <person name="Hontelez J."/>
            <person name="Verver J."/>
            <person name="Yang W.-C."/>
            <person name="Schijlen E."/>
            <person name="Repin R."/>
            <person name="Schilthuizen M."/>
            <person name="Schranz E."/>
            <person name="Heidstra R."/>
            <person name="Miyata K."/>
            <person name="Fedorova E."/>
            <person name="Kohlen W."/>
            <person name="Bisseling T."/>
            <person name="Smit S."/>
            <person name="Geurts R."/>
        </authorList>
    </citation>
    <scope>NUCLEOTIDE SEQUENCE [LARGE SCALE GENOMIC DNA]</scope>
    <source>
        <strain evidence="3">cv. RG33-2</strain>
    </source>
</reference>
<evidence type="ECO:0008006" key="4">
    <source>
        <dbReference type="Google" id="ProtNLM"/>
    </source>
</evidence>
<dbReference type="EMBL" id="JXTC01000452">
    <property type="protein sequence ID" value="PON52870.1"/>
    <property type="molecule type" value="Genomic_DNA"/>
</dbReference>
<accession>A0A2P5BVQ5</accession>
<keyword evidence="1" id="KW-0472">Membrane</keyword>